<evidence type="ECO:0000313" key="3">
    <source>
        <dbReference type="Proteomes" id="UP000034098"/>
    </source>
</evidence>
<proteinExistence type="predicted"/>
<protein>
    <recommendedName>
        <fullName evidence="1">DUF222 domain-containing protein</fullName>
    </recommendedName>
</protein>
<keyword evidence="3" id="KW-1185">Reference proteome</keyword>
<evidence type="ECO:0000313" key="2">
    <source>
        <dbReference type="EMBL" id="KJL42536.1"/>
    </source>
</evidence>
<dbReference type="EMBL" id="JYJA01000034">
    <property type="protein sequence ID" value="KJL42536.1"/>
    <property type="molecule type" value="Genomic_DNA"/>
</dbReference>
<dbReference type="Proteomes" id="UP000034098">
    <property type="component" value="Unassembled WGS sequence"/>
</dbReference>
<gene>
    <name evidence="2" type="ORF">RS82_02093</name>
</gene>
<dbReference type="Pfam" id="PF02720">
    <property type="entry name" value="DUF222"/>
    <property type="match status" value="1"/>
</dbReference>
<dbReference type="CDD" id="cd00085">
    <property type="entry name" value="HNHc"/>
    <property type="match status" value="1"/>
</dbReference>
<dbReference type="InterPro" id="IPR003615">
    <property type="entry name" value="HNH_nuc"/>
</dbReference>
<dbReference type="InterPro" id="IPR003870">
    <property type="entry name" value="DUF222"/>
</dbReference>
<name>A0A0M2H820_MICTR</name>
<dbReference type="RefSeq" id="WP_052676777.1">
    <property type="nucleotide sequence ID" value="NZ_JYJA01000034.1"/>
</dbReference>
<sequence length="462" mass="51138">MKIYSNRIDGDARIDGDPELFLDPSDLLEPGEIPPPLELAELETTGAAHEAAITELEGIGVRARLLIADEYAGIANVLRDAAASPDPWVGPDPTQDHAWLDPQGRSTAVVRAERRNIAVRAAALELAVRLGISESMVRTRAAHADTLRERCPQIWEAFRAGRVNERNASSAAQQAATLPARSTDAWAKFDEQLAGSAQTLAPGKFRTRARVVRDRVHPEHIDERHKRAKDERNTWFQPEPDGMASFTVFTTADKVMLVQRYAEAHARHLRAQDGEERTLAQLRADVVLDLITRGMSIRTETSAWRARASVAITVPVMTLLGHDDEPATLDGYGPIDTDTARRLAGGASSWVRILTHPVTGTVLDVDRTAYRVPKALQRWLGVRDQVCTGPGCLRSARDCDIDHRLDWQYGGKTADTNLSPLCERHHVIKTKSKWVLYRDEATGAKWWVSPTALKVPVDPPPF</sequence>
<dbReference type="OrthoDB" id="3261064at2"/>
<reference evidence="2 3" key="1">
    <citation type="submission" date="2015-02" db="EMBL/GenBank/DDBJ databases">
        <title>Draft genome sequences of ten Microbacterium spp. with emphasis on heavy metal contaminated environments.</title>
        <authorList>
            <person name="Corretto E."/>
        </authorList>
    </citation>
    <scope>NUCLEOTIDE SEQUENCE [LARGE SCALE GENOMIC DNA]</scope>
    <source>
        <strain evidence="2 3">DSM 8608</strain>
    </source>
</reference>
<evidence type="ECO:0000259" key="1">
    <source>
        <dbReference type="Pfam" id="PF02720"/>
    </source>
</evidence>
<dbReference type="PATRIC" id="fig|69370.6.peg.2125"/>
<accession>A0A0M2H820</accession>
<dbReference type="AlphaFoldDB" id="A0A0M2H820"/>
<organism evidence="2 3">
    <name type="scientific">Microbacterium trichothecenolyticum</name>
    <name type="common">Aureobacterium trichothecenolyticum</name>
    <dbReference type="NCBI Taxonomy" id="69370"/>
    <lineage>
        <taxon>Bacteria</taxon>
        <taxon>Bacillati</taxon>
        <taxon>Actinomycetota</taxon>
        <taxon>Actinomycetes</taxon>
        <taxon>Micrococcales</taxon>
        <taxon>Microbacteriaceae</taxon>
        <taxon>Microbacterium</taxon>
    </lineage>
</organism>
<feature type="domain" description="DUF222" evidence="1">
    <location>
        <begin position="111"/>
        <end position="384"/>
    </location>
</feature>
<comment type="caution">
    <text evidence="2">The sequence shown here is derived from an EMBL/GenBank/DDBJ whole genome shotgun (WGS) entry which is preliminary data.</text>
</comment>